<keyword evidence="7 8" id="KW-0472">Membrane</keyword>
<feature type="transmembrane region" description="Helical" evidence="8">
    <location>
        <begin position="12"/>
        <end position="29"/>
    </location>
</feature>
<feature type="transmembrane region" description="Helical" evidence="8">
    <location>
        <begin position="244"/>
        <end position="262"/>
    </location>
</feature>
<name>A0ABX2IHF3_9RHOO</name>
<dbReference type="Pfam" id="PF00892">
    <property type="entry name" value="EamA"/>
    <property type="match status" value="1"/>
</dbReference>
<evidence type="ECO:0000256" key="2">
    <source>
        <dbReference type="ARBA" id="ARBA00007362"/>
    </source>
</evidence>
<evidence type="ECO:0000259" key="9">
    <source>
        <dbReference type="Pfam" id="PF00892"/>
    </source>
</evidence>
<dbReference type="NCBIfam" id="TIGR00688">
    <property type="entry name" value="rarD"/>
    <property type="match status" value="1"/>
</dbReference>
<accession>A0ABX2IHF3</accession>
<evidence type="ECO:0000313" key="10">
    <source>
        <dbReference type="EMBL" id="NSL53440.1"/>
    </source>
</evidence>
<keyword evidence="3" id="KW-0813">Transport</keyword>
<dbReference type="SUPFAM" id="SSF103481">
    <property type="entry name" value="Multidrug resistance efflux transporter EmrE"/>
    <property type="match status" value="2"/>
</dbReference>
<dbReference type="Proteomes" id="UP000778523">
    <property type="component" value="Unassembled WGS sequence"/>
</dbReference>
<dbReference type="InterPro" id="IPR004626">
    <property type="entry name" value="RarD"/>
</dbReference>
<feature type="transmembrane region" description="Helical" evidence="8">
    <location>
        <begin position="268"/>
        <end position="288"/>
    </location>
</feature>
<feature type="transmembrane region" description="Helical" evidence="8">
    <location>
        <begin position="41"/>
        <end position="62"/>
    </location>
</feature>
<keyword evidence="6 8" id="KW-1133">Transmembrane helix</keyword>
<dbReference type="PANTHER" id="PTHR22911:SF137">
    <property type="entry name" value="SOLUTE CARRIER FAMILY 35 MEMBER G2-RELATED"/>
    <property type="match status" value="1"/>
</dbReference>
<dbReference type="RefSeq" id="WP_170019472.1">
    <property type="nucleotide sequence ID" value="NZ_JABCSC020000001.1"/>
</dbReference>
<reference evidence="10 11" key="1">
    <citation type="submission" date="2020-06" db="EMBL/GenBank/DDBJ databases">
        <title>Draft genome of Uliginosibacterium sp. IMCC34675.</title>
        <authorList>
            <person name="Song J."/>
        </authorList>
    </citation>
    <scope>NUCLEOTIDE SEQUENCE [LARGE SCALE GENOMIC DNA]</scope>
    <source>
        <strain evidence="10 11">IMCC34675</strain>
    </source>
</reference>
<feature type="transmembrane region" description="Helical" evidence="8">
    <location>
        <begin position="130"/>
        <end position="147"/>
    </location>
</feature>
<evidence type="ECO:0000256" key="8">
    <source>
        <dbReference type="SAM" id="Phobius"/>
    </source>
</evidence>
<feature type="transmembrane region" description="Helical" evidence="8">
    <location>
        <begin position="213"/>
        <end position="232"/>
    </location>
</feature>
<keyword evidence="5 8" id="KW-0812">Transmembrane</keyword>
<organism evidence="10 11">
    <name type="scientific">Uliginosibacterium aquaticum</name>
    <dbReference type="NCBI Taxonomy" id="2731212"/>
    <lineage>
        <taxon>Bacteria</taxon>
        <taxon>Pseudomonadati</taxon>
        <taxon>Pseudomonadota</taxon>
        <taxon>Betaproteobacteria</taxon>
        <taxon>Rhodocyclales</taxon>
        <taxon>Zoogloeaceae</taxon>
        <taxon>Uliginosibacterium</taxon>
    </lineage>
</organism>
<dbReference type="PANTHER" id="PTHR22911">
    <property type="entry name" value="ACYL-MALONYL CONDENSING ENZYME-RELATED"/>
    <property type="match status" value="1"/>
</dbReference>
<feature type="transmembrane region" description="Helical" evidence="8">
    <location>
        <begin position="153"/>
        <end position="169"/>
    </location>
</feature>
<evidence type="ECO:0000256" key="5">
    <source>
        <dbReference type="ARBA" id="ARBA00022692"/>
    </source>
</evidence>
<evidence type="ECO:0000256" key="1">
    <source>
        <dbReference type="ARBA" id="ARBA00004651"/>
    </source>
</evidence>
<evidence type="ECO:0000256" key="4">
    <source>
        <dbReference type="ARBA" id="ARBA00022475"/>
    </source>
</evidence>
<dbReference type="InterPro" id="IPR000620">
    <property type="entry name" value="EamA_dom"/>
</dbReference>
<evidence type="ECO:0000256" key="6">
    <source>
        <dbReference type="ARBA" id="ARBA00022989"/>
    </source>
</evidence>
<comment type="caution">
    <text evidence="10">The sequence shown here is derived from an EMBL/GenBank/DDBJ whole genome shotgun (WGS) entry which is preliminary data.</text>
</comment>
<evidence type="ECO:0000256" key="3">
    <source>
        <dbReference type="ARBA" id="ARBA00022448"/>
    </source>
</evidence>
<sequence length="294" mass="32017">MNAAQQGTRAGFLAALTAFSIWGVAPLYWKLLTGVPALETVAHRVVWSLLMLTGVMAWRGGFTVLRRLAGEPRLIGLLALTTTLTAVNWLLFVWAIVNNHVLEASLGYFIAPLINVLLAAIFLRERLHTWQKLAVALACAGVLWRVWHLGTLPWVSLSLAVTFSLYGLLRKRAPIGALDGLFVETLLAAPVALGWLLWLQAGGEGHFSGAGTIAALIGTGLITAVPLFLYTVGARRLRYTTLGFIQYVGPSLQFAQAVFLFHEPFSHVALISFMFIWAGLAVFSLDALRRARAA</sequence>
<comment type="similarity">
    <text evidence="2">Belongs to the EamA transporter family.</text>
</comment>
<evidence type="ECO:0000256" key="7">
    <source>
        <dbReference type="ARBA" id="ARBA00023136"/>
    </source>
</evidence>
<keyword evidence="11" id="KW-1185">Reference proteome</keyword>
<dbReference type="EMBL" id="JABCSC020000001">
    <property type="protein sequence ID" value="NSL53440.1"/>
    <property type="molecule type" value="Genomic_DNA"/>
</dbReference>
<gene>
    <name evidence="10" type="primary">rarD</name>
    <name evidence="10" type="ORF">HJ583_000230</name>
</gene>
<feature type="transmembrane region" description="Helical" evidence="8">
    <location>
        <begin position="74"/>
        <end position="94"/>
    </location>
</feature>
<protein>
    <submittedName>
        <fullName evidence="10">EamA family transporter RarD</fullName>
    </submittedName>
</protein>
<keyword evidence="4" id="KW-1003">Cell membrane</keyword>
<dbReference type="InterPro" id="IPR037185">
    <property type="entry name" value="EmrE-like"/>
</dbReference>
<evidence type="ECO:0000313" key="11">
    <source>
        <dbReference type="Proteomes" id="UP000778523"/>
    </source>
</evidence>
<feature type="transmembrane region" description="Helical" evidence="8">
    <location>
        <begin position="181"/>
        <end position="201"/>
    </location>
</feature>
<feature type="transmembrane region" description="Helical" evidence="8">
    <location>
        <begin position="106"/>
        <end position="123"/>
    </location>
</feature>
<feature type="domain" description="EamA" evidence="9">
    <location>
        <begin position="11"/>
        <end position="144"/>
    </location>
</feature>
<proteinExistence type="inferred from homology"/>
<comment type="subcellular location">
    <subcellularLocation>
        <location evidence="1">Cell membrane</location>
        <topology evidence="1">Multi-pass membrane protein</topology>
    </subcellularLocation>
</comment>